<dbReference type="Proteomes" id="UP001222325">
    <property type="component" value="Unassembled WGS sequence"/>
</dbReference>
<reference evidence="2" key="1">
    <citation type="submission" date="2023-03" db="EMBL/GenBank/DDBJ databases">
        <title>Massive genome expansion in bonnet fungi (Mycena s.s.) driven by repeated elements and novel gene families across ecological guilds.</title>
        <authorList>
            <consortium name="Lawrence Berkeley National Laboratory"/>
            <person name="Harder C.B."/>
            <person name="Miyauchi S."/>
            <person name="Viragh M."/>
            <person name="Kuo A."/>
            <person name="Thoen E."/>
            <person name="Andreopoulos B."/>
            <person name="Lu D."/>
            <person name="Skrede I."/>
            <person name="Drula E."/>
            <person name="Henrissat B."/>
            <person name="Morin E."/>
            <person name="Kohler A."/>
            <person name="Barry K."/>
            <person name="LaButti K."/>
            <person name="Morin E."/>
            <person name="Salamov A."/>
            <person name="Lipzen A."/>
            <person name="Mereny Z."/>
            <person name="Hegedus B."/>
            <person name="Baldrian P."/>
            <person name="Stursova M."/>
            <person name="Weitz H."/>
            <person name="Taylor A."/>
            <person name="Grigoriev I.V."/>
            <person name="Nagy L.G."/>
            <person name="Martin F."/>
            <person name="Kauserud H."/>
        </authorList>
    </citation>
    <scope>NUCLEOTIDE SEQUENCE</scope>
    <source>
        <strain evidence="2">CBHHK173m</strain>
    </source>
</reference>
<comment type="caution">
    <text evidence="2">The sequence shown here is derived from an EMBL/GenBank/DDBJ whole genome shotgun (WGS) entry which is preliminary data.</text>
</comment>
<accession>A0AAD6TTF5</accession>
<name>A0AAD6TTF5_9AGAR</name>
<keyword evidence="3" id="KW-1185">Reference proteome</keyword>
<feature type="region of interest" description="Disordered" evidence="1">
    <location>
        <begin position="272"/>
        <end position="348"/>
    </location>
</feature>
<evidence type="ECO:0000313" key="2">
    <source>
        <dbReference type="EMBL" id="KAJ7075047.1"/>
    </source>
</evidence>
<sequence length="348" mass="38653">MEFPPPLNTFDALLSYLETCNPPSLSSSIHGVDFHSPKFTMFTRDESAYTTDDGRPFETMVFGCVETIVVWDREDERRTFRLNGGVAPTAVNKEFRNQLYQLARAVRVDDDRDEAGSDDIEVFPCTDSNRESGAGGRQLIVDVEEVYLKRCTYYQEIQGELKKSVPGDDDEWKLNVGDWVLCKATFHKHEPIWRPFTRTYYLLASELCVITPSEAARLSPCIICKPLMEASDDPSAAANDPPIITPDNGALARLTGVRGTVGQATAVAETSIARTATRSRTQHLLTESRVISSGPSAPPRRTRKRAAETDPLDEEEVESNPIARTPRKKRATARMSTGGRPPKKGDLA</sequence>
<feature type="compositionally biased region" description="Polar residues" evidence="1">
    <location>
        <begin position="282"/>
        <end position="295"/>
    </location>
</feature>
<organism evidence="2 3">
    <name type="scientific">Mycena belliarum</name>
    <dbReference type="NCBI Taxonomy" id="1033014"/>
    <lineage>
        <taxon>Eukaryota</taxon>
        <taxon>Fungi</taxon>
        <taxon>Dikarya</taxon>
        <taxon>Basidiomycota</taxon>
        <taxon>Agaricomycotina</taxon>
        <taxon>Agaricomycetes</taxon>
        <taxon>Agaricomycetidae</taxon>
        <taxon>Agaricales</taxon>
        <taxon>Marasmiineae</taxon>
        <taxon>Mycenaceae</taxon>
        <taxon>Mycena</taxon>
    </lineage>
</organism>
<dbReference type="EMBL" id="JARJCN010000105">
    <property type="protein sequence ID" value="KAJ7075047.1"/>
    <property type="molecule type" value="Genomic_DNA"/>
</dbReference>
<protein>
    <submittedName>
        <fullName evidence="2">Uncharacterized protein</fullName>
    </submittedName>
</protein>
<dbReference type="AlphaFoldDB" id="A0AAD6TTF5"/>
<evidence type="ECO:0000256" key="1">
    <source>
        <dbReference type="SAM" id="MobiDB-lite"/>
    </source>
</evidence>
<proteinExistence type="predicted"/>
<evidence type="ECO:0000313" key="3">
    <source>
        <dbReference type="Proteomes" id="UP001222325"/>
    </source>
</evidence>
<gene>
    <name evidence="2" type="ORF">B0H15DRAFT_956863</name>
</gene>